<dbReference type="OrthoDB" id="5422038at2"/>
<reference evidence="2 3" key="1">
    <citation type="submission" date="2019-03" db="EMBL/GenBank/DDBJ databases">
        <title>Alkanindiges illinoisensis: a potential pathogenic isolated from ascites of a gastric cancer patient with abdominal metastasis.</title>
        <authorList>
            <person name="Hu X."/>
            <person name="Yang B."/>
            <person name="Yan X."/>
            <person name="Lin L."/>
            <person name="Zhao H."/>
            <person name="Zhou F."/>
            <person name="Su B."/>
            <person name="Chen J."/>
            <person name="Rui Y."/>
            <person name="Wang Q."/>
            <person name="Zheng L."/>
        </authorList>
    </citation>
    <scope>NUCLEOTIDE SEQUENCE [LARGE SCALE GENOMIC DNA]</scope>
    <source>
        <strain evidence="2 3">NFYY 23406</strain>
    </source>
</reference>
<evidence type="ECO:0000313" key="2">
    <source>
        <dbReference type="EMBL" id="TEU26140.1"/>
    </source>
</evidence>
<feature type="transmembrane region" description="Helical" evidence="1">
    <location>
        <begin position="20"/>
        <end position="48"/>
    </location>
</feature>
<protein>
    <submittedName>
        <fullName evidence="2">Uncharacterized protein</fullName>
    </submittedName>
</protein>
<gene>
    <name evidence="2" type="ORF">E2B99_08485</name>
</gene>
<comment type="caution">
    <text evidence="2">The sequence shown here is derived from an EMBL/GenBank/DDBJ whole genome shotgun (WGS) entry which is preliminary data.</text>
</comment>
<proteinExistence type="predicted"/>
<evidence type="ECO:0000256" key="1">
    <source>
        <dbReference type="SAM" id="Phobius"/>
    </source>
</evidence>
<accession>A0A4Y7XCE6</accession>
<name>A0A4Y7XCE6_9GAMM</name>
<sequence>MPSKYPSYKKIWFPAKRYGLGWGLPVAWQGWVVLVGYLILLLAGMVWLFFKQNAIYYMVYVFAITAVLITICFIKGERLR</sequence>
<organism evidence="2 3">
    <name type="scientific">Alkanindiges illinoisensis</name>
    <dbReference type="NCBI Taxonomy" id="197183"/>
    <lineage>
        <taxon>Bacteria</taxon>
        <taxon>Pseudomonadati</taxon>
        <taxon>Pseudomonadota</taxon>
        <taxon>Gammaproteobacteria</taxon>
        <taxon>Moraxellales</taxon>
        <taxon>Moraxellaceae</taxon>
        <taxon>Alkanindiges</taxon>
    </lineage>
</organism>
<dbReference type="AlphaFoldDB" id="A0A4Y7XCE6"/>
<keyword evidence="1" id="KW-0472">Membrane</keyword>
<keyword evidence="1" id="KW-1133">Transmembrane helix</keyword>
<dbReference type="Proteomes" id="UP000297834">
    <property type="component" value="Unassembled WGS sequence"/>
</dbReference>
<keyword evidence="1" id="KW-0812">Transmembrane</keyword>
<dbReference type="RefSeq" id="WP_134244575.1">
    <property type="nucleotide sequence ID" value="NZ_SNTY01000030.1"/>
</dbReference>
<feature type="transmembrane region" description="Helical" evidence="1">
    <location>
        <begin position="54"/>
        <end position="74"/>
    </location>
</feature>
<evidence type="ECO:0000313" key="3">
    <source>
        <dbReference type="Proteomes" id="UP000297834"/>
    </source>
</evidence>
<dbReference type="EMBL" id="SNTY01000030">
    <property type="protein sequence ID" value="TEU26140.1"/>
    <property type="molecule type" value="Genomic_DNA"/>
</dbReference>
<keyword evidence="3" id="KW-1185">Reference proteome</keyword>